<comment type="caution">
    <text evidence="1">The sequence shown here is derived from an EMBL/GenBank/DDBJ whole genome shotgun (WGS) entry which is preliminary data.</text>
</comment>
<protein>
    <submittedName>
        <fullName evidence="1">Uncharacterized protein</fullName>
    </submittedName>
</protein>
<reference evidence="2" key="1">
    <citation type="journal article" date="2019" name="Int. J. Syst. Evol. Microbiol.">
        <title>The Global Catalogue of Microorganisms (GCM) 10K type strain sequencing project: providing services to taxonomists for standard genome sequencing and annotation.</title>
        <authorList>
            <consortium name="The Broad Institute Genomics Platform"/>
            <consortium name="The Broad Institute Genome Sequencing Center for Infectious Disease"/>
            <person name="Wu L."/>
            <person name="Ma J."/>
        </authorList>
    </citation>
    <scope>NUCLEOTIDE SEQUENCE [LARGE SCALE GENOMIC DNA]</scope>
    <source>
        <strain evidence="2">CGMCC 4.7329</strain>
    </source>
</reference>
<evidence type="ECO:0000313" key="1">
    <source>
        <dbReference type="EMBL" id="GGN98833.1"/>
    </source>
</evidence>
<keyword evidence="2" id="KW-1185">Reference proteome</keyword>
<dbReference type="Proteomes" id="UP000658127">
    <property type="component" value="Unassembled WGS sequence"/>
</dbReference>
<evidence type="ECO:0000313" key="2">
    <source>
        <dbReference type="Proteomes" id="UP000658127"/>
    </source>
</evidence>
<name>A0ABQ2L1D9_9NOCA</name>
<proteinExistence type="predicted"/>
<dbReference type="EMBL" id="BMNE01000012">
    <property type="protein sequence ID" value="GGN98833.1"/>
    <property type="molecule type" value="Genomic_DNA"/>
</dbReference>
<sequence length="185" mass="20750">MPVGFGDQSGEDYRMAQIQHRIDAMTDDSGFLGLVDPHAYTSFVGEDWTLEMLFERVESEMRQRTMLLWGTGGEEQWRIDLSDSPVDPRLPVIRQIAGPITVTRGELVVVNLDTVTMAAQFADSAVNDDKDVYGSGIELPNGDYICTISQLTDPEEDRTHEGPDFHLQLLAGRTSPWFEVAWSQL</sequence>
<organism evidence="1 2">
    <name type="scientific">Nocardia rhizosphaerihabitans</name>
    <dbReference type="NCBI Taxonomy" id="1691570"/>
    <lineage>
        <taxon>Bacteria</taxon>
        <taxon>Bacillati</taxon>
        <taxon>Actinomycetota</taxon>
        <taxon>Actinomycetes</taxon>
        <taxon>Mycobacteriales</taxon>
        <taxon>Nocardiaceae</taxon>
        <taxon>Nocardia</taxon>
    </lineage>
</organism>
<accession>A0ABQ2L1D9</accession>
<gene>
    <name evidence="1" type="ORF">GCM10011610_66160</name>
</gene>